<evidence type="ECO:0000256" key="2">
    <source>
        <dbReference type="ARBA" id="ARBA00023125"/>
    </source>
</evidence>
<evidence type="ECO:0000256" key="3">
    <source>
        <dbReference type="ARBA" id="ARBA00023163"/>
    </source>
</evidence>
<dbReference type="Proteomes" id="UP000019249">
    <property type="component" value="Unassembled WGS sequence"/>
</dbReference>
<dbReference type="SUPFAM" id="SSF46785">
    <property type="entry name" value="Winged helix' DNA-binding domain"/>
    <property type="match status" value="1"/>
</dbReference>
<dbReference type="InterPro" id="IPR036390">
    <property type="entry name" value="WH_DNA-bd_sf"/>
</dbReference>
<evidence type="ECO:0000256" key="1">
    <source>
        <dbReference type="ARBA" id="ARBA00023015"/>
    </source>
</evidence>
<accession>A0ABP3AX74</accession>
<sequence length="122" mass="14348">MSRKIYNCENGCSVESTLQIISGRWKSVLLYHLIFEGEHRYSELQRFIPGVTRRMLSLQLKDLESDGLIYRKVMQEKPLRVAYGVTEYGLSLKPVIEVLYDWGETYNKKNAGRLEEECLVYY</sequence>
<dbReference type="PANTHER" id="PTHR33204">
    <property type="entry name" value="TRANSCRIPTIONAL REGULATOR, MARR FAMILY"/>
    <property type="match status" value="1"/>
</dbReference>
<dbReference type="PROSITE" id="PS51118">
    <property type="entry name" value="HTH_HXLR"/>
    <property type="match status" value="1"/>
</dbReference>
<organism evidence="5 6">
    <name type="scientific">Listeria floridensis FSL S10-1187</name>
    <dbReference type="NCBI Taxonomy" id="1265817"/>
    <lineage>
        <taxon>Bacteria</taxon>
        <taxon>Bacillati</taxon>
        <taxon>Bacillota</taxon>
        <taxon>Bacilli</taxon>
        <taxon>Bacillales</taxon>
        <taxon>Listeriaceae</taxon>
        <taxon>Listeria</taxon>
    </lineage>
</organism>
<dbReference type="RefSeq" id="WP_036097982.1">
    <property type="nucleotide sequence ID" value="NZ_AODF01000028.1"/>
</dbReference>
<name>A0ABP3AX74_9LIST</name>
<evidence type="ECO:0000313" key="5">
    <source>
        <dbReference type="EMBL" id="EUJ28514.1"/>
    </source>
</evidence>
<keyword evidence="1" id="KW-0805">Transcription regulation</keyword>
<dbReference type="Pfam" id="PF01638">
    <property type="entry name" value="HxlR"/>
    <property type="match status" value="1"/>
</dbReference>
<feature type="domain" description="HTH hxlR-type" evidence="4">
    <location>
        <begin position="12"/>
        <end position="111"/>
    </location>
</feature>
<dbReference type="EMBL" id="AODF01000028">
    <property type="protein sequence ID" value="EUJ28514.1"/>
    <property type="molecule type" value="Genomic_DNA"/>
</dbReference>
<dbReference type="Gene3D" id="1.10.10.10">
    <property type="entry name" value="Winged helix-like DNA-binding domain superfamily/Winged helix DNA-binding domain"/>
    <property type="match status" value="1"/>
</dbReference>
<gene>
    <name evidence="5" type="ORF">MFLO_12261</name>
</gene>
<reference evidence="5 6" key="1">
    <citation type="journal article" date="2014" name="Int. J. Syst. Evol. Microbiol.">
        <title>Listeria floridensis sp. nov., Listeria aquatica sp. nov., Listeria cornellensis sp. nov., Listeria riparia sp. nov. and Listeria grandensis sp. nov., from agricultural and natural environments.</title>
        <authorList>
            <person name="den Bakker H.C."/>
            <person name="Warchocki S."/>
            <person name="Wright E.M."/>
            <person name="Allred A.F."/>
            <person name="Ahlstrom C."/>
            <person name="Manuel C.S."/>
            <person name="Stasiewicz M.J."/>
            <person name="Burrell A."/>
            <person name="Roof S."/>
            <person name="Strawn L."/>
            <person name="Fortes E.D."/>
            <person name="Nightingale K.K."/>
            <person name="Kephart D."/>
            <person name="Wiedmann M."/>
        </authorList>
    </citation>
    <scope>NUCLEOTIDE SEQUENCE [LARGE SCALE GENOMIC DNA]</scope>
    <source>
        <strain evidence="5 6">FSL S10-1187</strain>
    </source>
</reference>
<evidence type="ECO:0000313" key="6">
    <source>
        <dbReference type="Proteomes" id="UP000019249"/>
    </source>
</evidence>
<proteinExistence type="predicted"/>
<keyword evidence="2" id="KW-0238">DNA-binding</keyword>
<protein>
    <submittedName>
        <fullName evidence="5">Cinnamoyl ester hydrolase-like protein</fullName>
    </submittedName>
</protein>
<comment type="caution">
    <text evidence="5">The sequence shown here is derived from an EMBL/GenBank/DDBJ whole genome shotgun (WGS) entry which is preliminary data.</text>
</comment>
<keyword evidence="3" id="KW-0804">Transcription</keyword>
<keyword evidence="6" id="KW-1185">Reference proteome</keyword>
<dbReference type="InterPro" id="IPR002577">
    <property type="entry name" value="HTH_HxlR"/>
</dbReference>
<evidence type="ECO:0000259" key="4">
    <source>
        <dbReference type="PROSITE" id="PS51118"/>
    </source>
</evidence>
<dbReference type="InterPro" id="IPR036388">
    <property type="entry name" value="WH-like_DNA-bd_sf"/>
</dbReference>
<dbReference type="PANTHER" id="PTHR33204:SF29">
    <property type="entry name" value="TRANSCRIPTIONAL REGULATOR"/>
    <property type="match status" value="1"/>
</dbReference>